<proteinExistence type="inferred from homology"/>
<evidence type="ECO:0000256" key="3">
    <source>
        <dbReference type="ARBA" id="ARBA00022801"/>
    </source>
</evidence>
<dbReference type="InterPro" id="IPR023214">
    <property type="entry name" value="HAD_sf"/>
</dbReference>
<comment type="catalytic activity">
    <reaction evidence="5">
        <text>2-hydroxy-5-methylsulfanyl-3-oxopent-1-enyl phosphate + H2O = 1,2-dihydroxy-5-(methylsulfanyl)pent-1-en-3-one + phosphate</text>
        <dbReference type="Rhea" id="RHEA:14481"/>
        <dbReference type="ChEBI" id="CHEBI:15377"/>
        <dbReference type="ChEBI" id="CHEBI:43474"/>
        <dbReference type="ChEBI" id="CHEBI:49252"/>
        <dbReference type="ChEBI" id="CHEBI:59505"/>
        <dbReference type="EC" id="3.1.3.87"/>
    </reaction>
</comment>
<dbReference type="RefSeq" id="WP_063234409.1">
    <property type="nucleotide sequence ID" value="NZ_BCVO01000015.1"/>
</dbReference>
<sequence length="219" mass="24675">MKPIIFCDFDGTITNTDNIISIMKEFAPPEWEALKDGVLQQKISISSGVGDMFSLLDSGLKDDIIQYVRKTAGIRPGFYEFVEYTKQANIPLYIVSGGMDFFIAPLLNDILPTESVYCNHAFFDKEKIYIEWPHACDDQCNNDCGCCKPSIMREIAGAEDFKLVIGDSVTDFEAAKQADFVIARDILLEKCDREGIPHQGFETFFDVIDILKQQEVVKA</sequence>
<name>A0A223ENA1_9BACI</name>
<gene>
    <name evidence="5" type="primary">mtnX</name>
    <name evidence="7" type="ORF">BS1321_23810</name>
</gene>
<comment type="similarity">
    <text evidence="5">Belongs to the HAD-like hydrolase superfamily. MtnX family.</text>
</comment>
<keyword evidence="4 5" id="KW-0486">Methionine biosynthesis</keyword>
<accession>A0A223ENA1</accession>
<dbReference type="UniPathway" id="UPA00904">
    <property type="reaction ID" value="UER00877"/>
</dbReference>
<dbReference type="NCBIfam" id="NF007103">
    <property type="entry name" value="PRK09552.1"/>
    <property type="match status" value="1"/>
</dbReference>
<dbReference type="Gene3D" id="3.40.50.1000">
    <property type="entry name" value="HAD superfamily/HAD-like"/>
    <property type="match status" value="1"/>
</dbReference>
<protein>
    <recommendedName>
        <fullName evidence="5 6">2-hydroxy-3-keto-5-methylthiopentenyl-1-phosphate phosphatase</fullName>
        <shortName evidence="5">HK-MTPenyl-1-P phosphatase</shortName>
        <ecNumber evidence="5 6">3.1.3.87</ecNumber>
    </recommendedName>
</protein>
<evidence type="ECO:0000256" key="1">
    <source>
        <dbReference type="ARBA" id="ARBA00009184"/>
    </source>
</evidence>
<dbReference type="NCBIfam" id="TIGR01488">
    <property type="entry name" value="HAD-SF-IB"/>
    <property type="match status" value="1"/>
</dbReference>
<organism evidence="7 8">
    <name type="scientific">Peribacillus simplex NBRC 15720 = DSM 1321</name>
    <dbReference type="NCBI Taxonomy" id="1349754"/>
    <lineage>
        <taxon>Bacteria</taxon>
        <taxon>Bacillati</taxon>
        <taxon>Bacillota</taxon>
        <taxon>Bacilli</taxon>
        <taxon>Bacillales</taxon>
        <taxon>Bacillaceae</taxon>
        <taxon>Peribacillus</taxon>
    </lineage>
</organism>
<dbReference type="NCBIfam" id="TIGR01489">
    <property type="entry name" value="DKMTPPase-SF"/>
    <property type="match status" value="1"/>
</dbReference>
<comment type="function">
    <text evidence="5">Dephosphorylates 2-hydroxy-3-keto-5-methylthiopentenyl-1-phosphate (HK-MTPenyl-1-P) yielding 1,2-dihydroxy-3-keto-5-methylthiopentene (DHK-MTPene).</text>
</comment>
<dbReference type="GO" id="GO:0043716">
    <property type="term" value="F:2-hydroxy-3-keto-5-methylthiopentenyl-1-phosphate phosphatase activity"/>
    <property type="evidence" value="ECO:0007669"/>
    <property type="project" value="UniProtKB-UniRule"/>
</dbReference>
<dbReference type="InterPro" id="IPR036412">
    <property type="entry name" value="HAD-like_sf"/>
</dbReference>
<dbReference type="Gene3D" id="3.90.1470.20">
    <property type="match status" value="1"/>
</dbReference>
<dbReference type="GO" id="GO:0005737">
    <property type="term" value="C:cytoplasm"/>
    <property type="evidence" value="ECO:0007669"/>
    <property type="project" value="TreeGrafter"/>
</dbReference>
<evidence type="ECO:0000256" key="5">
    <source>
        <dbReference type="HAMAP-Rule" id="MF_01680"/>
    </source>
</evidence>
<comment type="similarity">
    <text evidence="1">Belongs to the HAD-like hydrolase superfamily. SerB family.</text>
</comment>
<dbReference type="GeneID" id="56475815"/>
<dbReference type="OrthoDB" id="9804940at2"/>
<keyword evidence="2 5" id="KW-0028">Amino-acid biosynthesis</keyword>
<dbReference type="SUPFAM" id="SSF56784">
    <property type="entry name" value="HAD-like"/>
    <property type="match status" value="1"/>
</dbReference>
<evidence type="ECO:0000256" key="4">
    <source>
        <dbReference type="ARBA" id="ARBA00023167"/>
    </source>
</evidence>
<dbReference type="NCBIfam" id="TIGR03333">
    <property type="entry name" value="salvage_mtnX"/>
    <property type="match status" value="1"/>
</dbReference>
<dbReference type="PANTHER" id="PTHR43344:SF21">
    <property type="entry name" value="POLYOL PHOSPHATE PHOSPHATASE PYP1"/>
    <property type="match status" value="1"/>
</dbReference>
<dbReference type="AlphaFoldDB" id="A0A223ENA1"/>
<dbReference type="CDD" id="cd07524">
    <property type="entry name" value="HAD_Pase"/>
    <property type="match status" value="1"/>
</dbReference>
<dbReference type="GO" id="GO:0019509">
    <property type="term" value="P:L-methionine salvage from methylthioadenosine"/>
    <property type="evidence" value="ECO:0007669"/>
    <property type="project" value="UniProtKB-UniRule"/>
</dbReference>
<dbReference type="EMBL" id="CP017704">
    <property type="protein sequence ID" value="ASS96664.1"/>
    <property type="molecule type" value="Genomic_DNA"/>
</dbReference>
<dbReference type="GO" id="GO:0006564">
    <property type="term" value="P:L-serine biosynthetic process"/>
    <property type="evidence" value="ECO:0007669"/>
    <property type="project" value="TreeGrafter"/>
</dbReference>
<evidence type="ECO:0000256" key="2">
    <source>
        <dbReference type="ARBA" id="ARBA00022605"/>
    </source>
</evidence>
<evidence type="ECO:0000256" key="6">
    <source>
        <dbReference type="NCBIfam" id="TIGR03333"/>
    </source>
</evidence>
<dbReference type="Pfam" id="PF12710">
    <property type="entry name" value="HAD"/>
    <property type="match status" value="1"/>
</dbReference>
<dbReference type="PANTHER" id="PTHR43344">
    <property type="entry name" value="PHOSPHOSERINE PHOSPHATASE"/>
    <property type="match status" value="1"/>
</dbReference>
<keyword evidence="3 5" id="KW-0378">Hydrolase</keyword>
<dbReference type="InterPro" id="IPR006384">
    <property type="entry name" value="HAD_hydro_PyrdxlP_Pase-like"/>
</dbReference>
<dbReference type="InterPro" id="IPR017718">
    <property type="entry name" value="HAD-SF_hydro_IB_MtnX"/>
</dbReference>
<dbReference type="GO" id="GO:0000287">
    <property type="term" value="F:magnesium ion binding"/>
    <property type="evidence" value="ECO:0007669"/>
    <property type="project" value="TreeGrafter"/>
</dbReference>
<comment type="pathway">
    <text evidence="5">Amino-acid biosynthesis; L-methionine biosynthesis via salvage pathway; L-methionine from S-methyl-5-thio-alpha-D-ribose 1-phosphate: step 4/6.</text>
</comment>
<dbReference type="EC" id="3.1.3.87" evidence="5 6"/>
<dbReference type="HAMAP" id="MF_01680">
    <property type="entry name" value="Salvage_MtnX"/>
    <property type="match status" value="1"/>
</dbReference>
<reference evidence="7 8" key="1">
    <citation type="submission" date="2016-10" db="EMBL/GenBank/DDBJ databases">
        <title>The whole genome sequencing and assembly of Bacillus simplex DSM 1321 strain.</title>
        <authorList>
            <person name="Park M.-K."/>
            <person name="Lee Y.-J."/>
            <person name="Yi H."/>
            <person name="Bahn Y.-S."/>
            <person name="Kim J.F."/>
            <person name="Lee D.-W."/>
        </authorList>
    </citation>
    <scope>NUCLEOTIDE SEQUENCE [LARGE SCALE GENOMIC DNA]</scope>
    <source>
        <strain evidence="7 8">DSM 1321</strain>
    </source>
</reference>
<dbReference type="InterPro" id="IPR050582">
    <property type="entry name" value="HAD-like_SerB"/>
</dbReference>
<dbReference type="GO" id="GO:0036424">
    <property type="term" value="F:L-phosphoserine phosphatase activity"/>
    <property type="evidence" value="ECO:0007669"/>
    <property type="project" value="TreeGrafter"/>
</dbReference>
<evidence type="ECO:0000313" key="7">
    <source>
        <dbReference type="EMBL" id="ASS96664.1"/>
    </source>
</evidence>
<dbReference type="Proteomes" id="UP000214618">
    <property type="component" value="Chromosome"/>
</dbReference>
<evidence type="ECO:0000313" key="8">
    <source>
        <dbReference type="Proteomes" id="UP000214618"/>
    </source>
</evidence>